<reference evidence="2 3" key="1">
    <citation type="submission" date="2024-04" db="EMBL/GenBank/DDBJ databases">
        <title>New Clade of Flavobacterium.</title>
        <authorList>
            <person name="Matos L."/>
            <person name="Proenca D.N."/>
            <person name="Fransisco R.M."/>
            <person name="Chung A.P."/>
            <person name="Maccario L."/>
            <person name="Sorensen S.J."/>
            <person name="Morais P.V."/>
        </authorList>
    </citation>
    <scope>NUCLEOTIDE SEQUENCE [LARGE SCALE GENOMIC DNA]</scope>
    <source>
        <strain evidence="2 3">FZUC8N2.13</strain>
    </source>
</reference>
<evidence type="ECO:0000313" key="2">
    <source>
        <dbReference type="EMBL" id="MFA9190441.1"/>
    </source>
</evidence>
<sequence>MKIKSKEELIDNLTADLAWRKKELTTLYNNVETANSKNLPTALRCASVLLYAHWEGFVKNSAESYLTYIKFQKLNLNQVNSNILALSLKQKISEFSITNKATLHVKFIDFFQNNLNEKASFSETDSIKTQSNLNSNILKEIFTTIGLDITNYDLKSNLIDKQLIKYRNDIAHGNQPPLNKQEYKILHGEIITMLDNIHTDISNSAVLDKFKKTIQIINEIN</sequence>
<dbReference type="EMBL" id="JBCFQL010000003">
    <property type="protein sequence ID" value="MFA9190441.1"/>
    <property type="molecule type" value="Genomic_DNA"/>
</dbReference>
<accession>A0ABV4TBS0</accession>
<feature type="domain" description="RiboL-PSP-HEPN" evidence="1">
    <location>
        <begin position="16"/>
        <end position="203"/>
    </location>
</feature>
<comment type="caution">
    <text evidence="2">The sequence shown here is derived from an EMBL/GenBank/DDBJ whole genome shotgun (WGS) entry which is preliminary data.</text>
</comment>
<protein>
    <submittedName>
        <fullName evidence="2">MAE_28990/MAE_18760 family HEPN-like nuclease</fullName>
    </submittedName>
</protein>
<dbReference type="InterPro" id="IPR041519">
    <property type="entry name" value="HEPN_RiboL-PSP"/>
</dbReference>
<keyword evidence="3" id="KW-1185">Reference proteome</keyword>
<dbReference type="Proteomes" id="UP001574169">
    <property type="component" value="Unassembled WGS sequence"/>
</dbReference>
<dbReference type="RefSeq" id="WP_373405453.1">
    <property type="nucleotide sequence ID" value="NZ_JBCFQL010000003.1"/>
</dbReference>
<proteinExistence type="predicted"/>
<gene>
    <name evidence="2" type="ORF">AAGV28_03585</name>
</gene>
<name>A0ABV4TBS0_9FLAO</name>
<organism evidence="2 3">
    <name type="scientific">Flavobacterium zubiriense</name>
    <dbReference type="NCBI Taxonomy" id="3138075"/>
    <lineage>
        <taxon>Bacteria</taxon>
        <taxon>Pseudomonadati</taxon>
        <taxon>Bacteroidota</taxon>
        <taxon>Flavobacteriia</taxon>
        <taxon>Flavobacteriales</taxon>
        <taxon>Flavobacteriaceae</taxon>
        <taxon>Flavobacterium</taxon>
    </lineage>
</organism>
<dbReference type="Pfam" id="PF18735">
    <property type="entry name" value="HEPN_RiboL-PSP"/>
    <property type="match status" value="1"/>
</dbReference>
<evidence type="ECO:0000313" key="3">
    <source>
        <dbReference type="Proteomes" id="UP001574169"/>
    </source>
</evidence>
<evidence type="ECO:0000259" key="1">
    <source>
        <dbReference type="Pfam" id="PF18735"/>
    </source>
</evidence>